<evidence type="ECO:0000256" key="2">
    <source>
        <dbReference type="ARBA" id="ARBA00022679"/>
    </source>
</evidence>
<reference evidence="6 7" key="1">
    <citation type="submission" date="2008-06" db="EMBL/GenBank/DDBJ databases">
        <title>Complete sequence of Chloroherpeton thalassium ATCC 35110.</title>
        <authorList>
            <consortium name="US DOE Joint Genome Institute"/>
            <person name="Lucas S."/>
            <person name="Copeland A."/>
            <person name="Lapidus A."/>
            <person name="Glavina del Rio T."/>
            <person name="Dalin E."/>
            <person name="Tice H."/>
            <person name="Bruce D."/>
            <person name="Goodwin L."/>
            <person name="Pitluck S."/>
            <person name="Schmutz J."/>
            <person name="Larimer F."/>
            <person name="Land M."/>
            <person name="Hauser L."/>
            <person name="Kyrpides N."/>
            <person name="Mikhailova N."/>
            <person name="Liu Z."/>
            <person name="Li T."/>
            <person name="Zhao F."/>
            <person name="Overmann J."/>
            <person name="Bryant D.A."/>
            <person name="Richardson P."/>
        </authorList>
    </citation>
    <scope>NUCLEOTIDE SEQUENCE [LARGE SCALE GENOMIC DNA]</scope>
    <source>
        <strain evidence="7">ATCC 35110 / GB-78</strain>
    </source>
</reference>
<dbReference type="InterPro" id="IPR029035">
    <property type="entry name" value="DHS-like_NAD/FAD-binding_dom"/>
</dbReference>
<name>B3QYR0_CHLT3</name>
<feature type="domain" description="Deacetylase sirtuin-type" evidence="5">
    <location>
        <begin position="1"/>
        <end position="241"/>
    </location>
</feature>
<dbReference type="GO" id="GO:0070403">
    <property type="term" value="F:NAD+ binding"/>
    <property type="evidence" value="ECO:0007669"/>
    <property type="project" value="InterPro"/>
</dbReference>
<dbReference type="RefSeq" id="WP_012501215.1">
    <property type="nucleotide sequence ID" value="NC_011026.1"/>
</dbReference>
<dbReference type="Gene3D" id="3.40.50.1220">
    <property type="entry name" value="TPP-binding domain"/>
    <property type="match status" value="1"/>
</dbReference>
<evidence type="ECO:0000259" key="5">
    <source>
        <dbReference type="PROSITE" id="PS50305"/>
    </source>
</evidence>
<dbReference type="PANTHER" id="PTHR11085">
    <property type="entry name" value="NAD-DEPENDENT PROTEIN DEACYLASE SIRTUIN-5, MITOCHONDRIAL-RELATED"/>
    <property type="match status" value="1"/>
</dbReference>
<dbReference type="KEGG" id="cts:Ctha_2684"/>
<comment type="caution">
    <text evidence="4">Lacks conserved residue(s) required for the propagation of feature annotation.</text>
</comment>
<proteinExistence type="predicted"/>
<dbReference type="Pfam" id="PF02146">
    <property type="entry name" value="SIR2"/>
    <property type="match status" value="1"/>
</dbReference>
<evidence type="ECO:0000313" key="6">
    <source>
        <dbReference type="EMBL" id="ACF15133.1"/>
    </source>
</evidence>
<protein>
    <recommendedName>
        <fullName evidence="1">protein acetyllysine N-acetyltransferase</fullName>
        <ecNumber evidence="1">2.3.1.286</ecNumber>
    </recommendedName>
</protein>
<dbReference type="InterPro" id="IPR050134">
    <property type="entry name" value="NAD-dep_sirtuin_deacylases"/>
</dbReference>
<dbReference type="eggNOG" id="COG0846">
    <property type="taxonomic scope" value="Bacteria"/>
</dbReference>
<sequence length="244" mass="27399">MKKRIVIFSGAGLSAESDIPTFRDSNGLWESHRIEDVASPEGWQRNPALVLDFYAKRYEKMQTCKPNSAHEAIAKLSLRHEVICITQNIDNLLEQAGVETVWHLHGRIDVQKCEWHKSIPAYYDERFQCDFSGAIKRPIAFGDACPVCGGQLRPDVVWFGEAVDMRQSYLQELVRTTDIFIGVGTSAQVYPAAGLLSIFEKVRDKYFIDPKPAYSVLSDFEVLNGSASEKMPLLVDQLIANGNS</sequence>
<organism evidence="6 7">
    <name type="scientific">Chloroherpeton thalassium (strain ATCC 35110 / GB-78)</name>
    <dbReference type="NCBI Taxonomy" id="517418"/>
    <lineage>
        <taxon>Bacteria</taxon>
        <taxon>Pseudomonadati</taxon>
        <taxon>Chlorobiota</taxon>
        <taxon>Chlorobiia</taxon>
        <taxon>Chlorobiales</taxon>
        <taxon>Chloroherpetonaceae</taxon>
        <taxon>Chloroherpeton</taxon>
    </lineage>
</organism>
<dbReference type="InterPro" id="IPR003000">
    <property type="entry name" value="Sirtuin"/>
</dbReference>
<keyword evidence="3" id="KW-0520">NAD</keyword>
<dbReference type="InterPro" id="IPR026590">
    <property type="entry name" value="Ssirtuin_cat_dom"/>
</dbReference>
<gene>
    <name evidence="6" type="ordered locus">Ctha_2684</name>
</gene>
<dbReference type="InterPro" id="IPR026591">
    <property type="entry name" value="Sirtuin_cat_small_dom_sf"/>
</dbReference>
<dbReference type="GO" id="GO:0017136">
    <property type="term" value="F:histone deacetylase activity, NAD-dependent"/>
    <property type="evidence" value="ECO:0007669"/>
    <property type="project" value="TreeGrafter"/>
</dbReference>
<dbReference type="Gene3D" id="3.30.1600.10">
    <property type="entry name" value="SIR2/SIRT2 'Small Domain"/>
    <property type="match status" value="1"/>
</dbReference>
<dbReference type="EC" id="2.3.1.286" evidence="1"/>
<evidence type="ECO:0000256" key="3">
    <source>
        <dbReference type="ARBA" id="ARBA00023027"/>
    </source>
</evidence>
<evidence type="ECO:0000256" key="1">
    <source>
        <dbReference type="ARBA" id="ARBA00012928"/>
    </source>
</evidence>
<dbReference type="OrthoDB" id="9800582at2"/>
<dbReference type="STRING" id="517418.Ctha_2684"/>
<dbReference type="PROSITE" id="PS50305">
    <property type="entry name" value="SIRTUIN"/>
    <property type="match status" value="1"/>
</dbReference>
<dbReference type="PANTHER" id="PTHR11085:SF4">
    <property type="entry name" value="NAD-DEPENDENT PROTEIN DEACYLASE"/>
    <property type="match status" value="1"/>
</dbReference>
<evidence type="ECO:0000256" key="4">
    <source>
        <dbReference type="PROSITE-ProRule" id="PRU00236"/>
    </source>
</evidence>
<dbReference type="AlphaFoldDB" id="B3QYR0"/>
<dbReference type="SUPFAM" id="SSF52467">
    <property type="entry name" value="DHS-like NAD/FAD-binding domain"/>
    <property type="match status" value="1"/>
</dbReference>
<keyword evidence="2" id="KW-0808">Transferase</keyword>
<dbReference type="Proteomes" id="UP000001208">
    <property type="component" value="Chromosome"/>
</dbReference>
<dbReference type="EMBL" id="CP001100">
    <property type="protein sequence ID" value="ACF15133.1"/>
    <property type="molecule type" value="Genomic_DNA"/>
</dbReference>
<evidence type="ECO:0000313" key="7">
    <source>
        <dbReference type="Proteomes" id="UP000001208"/>
    </source>
</evidence>
<keyword evidence="7" id="KW-1185">Reference proteome</keyword>
<dbReference type="HOGENOM" id="CLU_023643_3_1_10"/>
<accession>B3QYR0</accession>